<name>A0A3L6ZLK7_9MICO</name>
<dbReference type="RefSeq" id="WP_121657556.1">
    <property type="nucleotide sequence ID" value="NZ_RCUW01000007.1"/>
</dbReference>
<gene>
    <name evidence="1" type="ORF">D9V30_09120</name>
</gene>
<dbReference type="EMBL" id="RCUW01000007">
    <property type="protein sequence ID" value="RLP68713.1"/>
    <property type="molecule type" value="Genomic_DNA"/>
</dbReference>
<comment type="caution">
    <text evidence="1">The sequence shown here is derived from an EMBL/GenBank/DDBJ whole genome shotgun (WGS) entry which is preliminary data.</text>
</comment>
<dbReference type="InterPro" id="IPR019270">
    <property type="entry name" value="DUF2283"/>
</dbReference>
<dbReference type="Pfam" id="PF10049">
    <property type="entry name" value="DUF2283"/>
    <property type="match status" value="1"/>
</dbReference>
<reference evidence="1 2" key="1">
    <citation type="submission" date="2018-10" db="EMBL/GenBank/DDBJ databases">
        <authorList>
            <person name="Li J."/>
        </authorList>
    </citation>
    <scope>NUCLEOTIDE SEQUENCE [LARGE SCALE GENOMIC DNA]</scope>
    <source>
        <strain evidence="1 2">JCM 30549</strain>
    </source>
</reference>
<evidence type="ECO:0000313" key="2">
    <source>
        <dbReference type="Proteomes" id="UP000275395"/>
    </source>
</evidence>
<protein>
    <submittedName>
        <fullName evidence="1">DUF2283 domain-containing protein</fullName>
    </submittedName>
</protein>
<organism evidence="1 2">
    <name type="scientific">Mycetocola reblochoni</name>
    <dbReference type="NCBI Taxonomy" id="331618"/>
    <lineage>
        <taxon>Bacteria</taxon>
        <taxon>Bacillati</taxon>
        <taxon>Actinomycetota</taxon>
        <taxon>Actinomycetes</taxon>
        <taxon>Micrococcales</taxon>
        <taxon>Microbacteriaceae</taxon>
        <taxon>Mycetocola</taxon>
    </lineage>
</organism>
<accession>A0A3L6ZLK7</accession>
<dbReference type="Proteomes" id="UP000275395">
    <property type="component" value="Unassembled WGS sequence"/>
</dbReference>
<evidence type="ECO:0000313" key="1">
    <source>
        <dbReference type="EMBL" id="RLP68713.1"/>
    </source>
</evidence>
<proteinExistence type="predicted"/>
<dbReference type="AlphaFoldDB" id="A0A3L6ZLK7"/>
<sequence>MRLTYDREADAAYLMVVDNIGPGEAVRQVQVPDDESAVGQFILDFDANGKLLGMEVLFASDALPASAIADAEPR</sequence>